<dbReference type="GO" id="GO:0004674">
    <property type="term" value="F:protein serine/threonine kinase activity"/>
    <property type="evidence" value="ECO:0007669"/>
    <property type="project" value="UniProtKB-KW"/>
</dbReference>
<dbReference type="InterPro" id="IPR000719">
    <property type="entry name" value="Prot_kinase_dom"/>
</dbReference>
<organism evidence="7 8">
    <name type="scientific">Panagrellus redivivus</name>
    <name type="common">Microworm</name>
    <dbReference type="NCBI Taxonomy" id="6233"/>
    <lineage>
        <taxon>Eukaryota</taxon>
        <taxon>Metazoa</taxon>
        <taxon>Ecdysozoa</taxon>
        <taxon>Nematoda</taxon>
        <taxon>Chromadorea</taxon>
        <taxon>Rhabditida</taxon>
        <taxon>Tylenchina</taxon>
        <taxon>Panagrolaimomorpha</taxon>
        <taxon>Panagrolaimoidea</taxon>
        <taxon>Panagrolaimidae</taxon>
        <taxon>Panagrellus</taxon>
    </lineage>
</organism>
<protein>
    <submittedName>
        <fullName evidence="8">Protein kinase domain-containing protein</fullName>
    </submittedName>
</protein>
<dbReference type="Gene3D" id="1.10.510.10">
    <property type="entry name" value="Transferase(Phosphotransferase) domain 1"/>
    <property type="match status" value="1"/>
</dbReference>
<dbReference type="Proteomes" id="UP000492821">
    <property type="component" value="Unassembled WGS sequence"/>
</dbReference>
<dbReference type="AlphaFoldDB" id="A0A7E4V1X7"/>
<accession>A0A7E4V1X7</accession>
<dbReference type="WBParaSite" id="Pan_g15433.t1">
    <property type="protein sequence ID" value="Pan_g15433.t1"/>
    <property type="gene ID" value="Pan_g15433"/>
</dbReference>
<keyword evidence="2" id="KW-0808">Transferase</keyword>
<dbReference type="GO" id="GO:0005634">
    <property type="term" value="C:nucleus"/>
    <property type="evidence" value="ECO:0007669"/>
    <property type="project" value="TreeGrafter"/>
</dbReference>
<evidence type="ECO:0000256" key="3">
    <source>
        <dbReference type="ARBA" id="ARBA00022741"/>
    </source>
</evidence>
<proteinExistence type="predicted"/>
<evidence type="ECO:0000259" key="6">
    <source>
        <dbReference type="PROSITE" id="PS50011"/>
    </source>
</evidence>
<evidence type="ECO:0000256" key="1">
    <source>
        <dbReference type="ARBA" id="ARBA00022527"/>
    </source>
</evidence>
<evidence type="ECO:0000256" key="4">
    <source>
        <dbReference type="ARBA" id="ARBA00022777"/>
    </source>
</evidence>
<dbReference type="PANTHER" id="PTHR24345">
    <property type="entry name" value="SERINE/THREONINE-PROTEIN KINASE PLK"/>
    <property type="match status" value="1"/>
</dbReference>
<reference evidence="8" key="2">
    <citation type="submission" date="2020-10" db="UniProtKB">
        <authorList>
            <consortium name="WormBaseParasite"/>
        </authorList>
    </citation>
    <scope>IDENTIFICATION</scope>
</reference>
<evidence type="ECO:0000256" key="5">
    <source>
        <dbReference type="ARBA" id="ARBA00022840"/>
    </source>
</evidence>
<reference evidence="7" key="1">
    <citation type="journal article" date="2013" name="Genetics">
        <title>The draft genome and transcriptome of Panagrellus redivivus are shaped by the harsh demands of a free-living lifestyle.</title>
        <authorList>
            <person name="Srinivasan J."/>
            <person name="Dillman A.R."/>
            <person name="Macchietto M.G."/>
            <person name="Heikkinen L."/>
            <person name="Lakso M."/>
            <person name="Fracchia K.M."/>
            <person name="Antoshechkin I."/>
            <person name="Mortazavi A."/>
            <person name="Wong G."/>
            <person name="Sternberg P.W."/>
        </authorList>
    </citation>
    <scope>NUCLEOTIDE SEQUENCE [LARGE SCALE GENOMIC DNA]</scope>
    <source>
        <strain evidence="7">MT8872</strain>
    </source>
</reference>
<dbReference type="GO" id="GO:0005524">
    <property type="term" value="F:ATP binding"/>
    <property type="evidence" value="ECO:0007669"/>
    <property type="project" value="UniProtKB-KW"/>
</dbReference>
<dbReference type="InterPro" id="IPR011009">
    <property type="entry name" value="Kinase-like_dom_sf"/>
</dbReference>
<keyword evidence="4" id="KW-0418">Kinase</keyword>
<keyword evidence="3" id="KW-0547">Nucleotide-binding</keyword>
<feature type="domain" description="Protein kinase" evidence="6">
    <location>
        <begin position="1"/>
        <end position="124"/>
    </location>
</feature>
<dbReference type="PANTHER" id="PTHR24345:SF0">
    <property type="entry name" value="CELL CYCLE SERINE_THREONINE-PROTEIN KINASE CDC5_MSD2"/>
    <property type="match status" value="1"/>
</dbReference>
<dbReference type="Pfam" id="PF00069">
    <property type="entry name" value="Pkinase"/>
    <property type="match status" value="1"/>
</dbReference>
<name>A0A7E4V1X7_PANRE</name>
<keyword evidence="1" id="KW-0723">Serine/threonine-protein kinase</keyword>
<dbReference type="PROSITE" id="PS50011">
    <property type="entry name" value="PROTEIN_KINASE_DOM"/>
    <property type="match status" value="1"/>
</dbReference>
<keyword evidence="7" id="KW-1185">Reference proteome</keyword>
<sequence>MRILQHTYCGTPDYAAPELLDLSNLHGHNHKVDVWSLGIVFYEMMEGKTPFDGMTGTRRKEAIRRGLFRDAVNAPDWAMKLLLVVNVRNRTEIDSFRADRLLQEQVQVFHRSRLYADKQTFRTH</sequence>
<evidence type="ECO:0000313" key="8">
    <source>
        <dbReference type="WBParaSite" id="Pan_g15433.t1"/>
    </source>
</evidence>
<keyword evidence="5" id="KW-0067">ATP-binding</keyword>
<dbReference type="SUPFAM" id="SSF56112">
    <property type="entry name" value="Protein kinase-like (PK-like)"/>
    <property type="match status" value="1"/>
</dbReference>
<evidence type="ECO:0000256" key="2">
    <source>
        <dbReference type="ARBA" id="ARBA00022679"/>
    </source>
</evidence>
<evidence type="ECO:0000313" key="7">
    <source>
        <dbReference type="Proteomes" id="UP000492821"/>
    </source>
</evidence>